<evidence type="ECO:0000313" key="1">
    <source>
        <dbReference type="EMBL" id="MFC5835369.1"/>
    </source>
</evidence>
<dbReference type="RefSeq" id="WP_379524788.1">
    <property type="nucleotide sequence ID" value="NZ_JBHSPA010000125.1"/>
</dbReference>
<dbReference type="EMBL" id="JBHSPA010000125">
    <property type="protein sequence ID" value="MFC5835369.1"/>
    <property type="molecule type" value="Genomic_DNA"/>
</dbReference>
<name>A0ABW1DBW1_9ACTN</name>
<accession>A0ABW1DBW1</accession>
<reference evidence="2" key="1">
    <citation type="journal article" date="2019" name="Int. J. Syst. Evol. Microbiol.">
        <title>The Global Catalogue of Microorganisms (GCM) 10K type strain sequencing project: providing services to taxonomists for standard genome sequencing and annotation.</title>
        <authorList>
            <consortium name="The Broad Institute Genomics Platform"/>
            <consortium name="The Broad Institute Genome Sequencing Center for Infectious Disease"/>
            <person name="Wu L."/>
            <person name="Ma J."/>
        </authorList>
    </citation>
    <scope>NUCLEOTIDE SEQUENCE [LARGE SCALE GENOMIC DNA]</scope>
    <source>
        <strain evidence="2">CCUG 53903</strain>
    </source>
</reference>
<gene>
    <name evidence="1" type="ORF">ACFPZ3_67105</name>
</gene>
<dbReference type="Proteomes" id="UP001596058">
    <property type="component" value="Unassembled WGS sequence"/>
</dbReference>
<protein>
    <submittedName>
        <fullName evidence="1">Uncharacterized protein</fullName>
    </submittedName>
</protein>
<keyword evidence="2" id="KW-1185">Reference proteome</keyword>
<organism evidence="1 2">
    <name type="scientific">Nonomuraea insulae</name>
    <dbReference type="NCBI Taxonomy" id="1616787"/>
    <lineage>
        <taxon>Bacteria</taxon>
        <taxon>Bacillati</taxon>
        <taxon>Actinomycetota</taxon>
        <taxon>Actinomycetes</taxon>
        <taxon>Streptosporangiales</taxon>
        <taxon>Streptosporangiaceae</taxon>
        <taxon>Nonomuraea</taxon>
    </lineage>
</organism>
<proteinExistence type="predicted"/>
<evidence type="ECO:0000313" key="2">
    <source>
        <dbReference type="Proteomes" id="UP001596058"/>
    </source>
</evidence>
<comment type="caution">
    <text evidence="1">The sequence shown here is derived from an EMBL/GenBank/DDBJ whole genome shotgun (WGS) entry which is preliminary data.</text>
</comment>
<sequence>MGRILVGLPPFAMAAAVSPVPVMAVMCVPPDSGPPVGKTLGGPLP</sequence>